<evidence type="ECO:0000313" key="5">
    <source>
        <dbReference type="Proteomes" id="UP001162156"/>
    </source>
</evidence>
<protein>
    <submittedName>
        <fullName evidence="4">Uncharacterized protein</fullName>
    </submittedName>
</protein>
<dbReference type="Pfam" id="PF01770">
    <property type="entry name" value="Folate_carrier"/>
    <property type="match status" value="1"/>
</dbReference>
<dbReference type="GO" id="GO:0090482">
    <property type="term" value="F:vitamin transmembrane transporter activity"/>
    <property type="evidence" value="ECO:0007669"/>
    <property type="project" value="InterPro"/>
</dbReference>
<dbReference type="Proteomes" id="UP001162156">
    <property type="component" value="Unassembled WGS sequence"/>
</dbReference>
<dbReference type="AlphaFoldDB" id="A0AAV8XMD3"/>
<feature type="transmembrane region" description="Helical" evidence="2">
    <location>
        <begin position="149"/>
        <end position="169"/>
    </location>
</feature>
<dbReference type="SUPFAM" id="SSF103473">
    <property type="entry name" value="MFS general substrate transporter"/>
    <property type="match status" value="1"/>
</dbReference>
<evidence type="ECO:0000256" key="1">
    <source>
        <dbReference type="ARBA" id="ARBA00005773"/>
    </source>
</evidence>
<sequence length="256" mass="29041">MLTLILATFWSLFLPSVKKSIYFHREETYTEPFKTKVSNAFILMGNHFHNSFSNTYVLKWSLWFALSTCGFIQVQTYMQPLWTAIVNNPHQPIYNGVVEAVLTILGFVGALLAGVLKVNWKILGELTLTICSLLQGFILIFSSQTEHVVVSYVCYILFGGLFHFMITIASSEIAKYIKDESYGLVFGINTFVAVSFQSILTAVVVRGGVVGFALHPRDQYFVYGCFHIVVAMIYMVIGFITWLSNRTEYRRTSLLT</sequence>
<feature type="transmembrane region" description="Helical" evidence="2">
    <location>
        <begin position="122"/>
        <end position="143"/>
    </location>
</feature>
<name>A0AAV8XMD3_9CUCU</name>
<dbReference type="Gene3D" id="1.20.1250.20">
    <property type="entry name" value="MFS general substrate transporter like domains"/>
    <property type="match status" value="1"/>
</dbReference>
<comment type="similarity">
    <text evidence="1">Belongs to the reduced folate carrier (RFC) transporter (TC 2.A.48) family.</text>
</comment>
<dbReference type="EMBL" id="JANEYF010003027">
    <property type="protein sequence ID" value="KAJ8940048.1"/>
    <property type="molecule type" value="Genomic_DNA"/>
</dbReference>
<accession>A0AAV8XMD3</accession>
<dbReference type="PANTHER" id="PTHR10686">
    <property type="entry name" value="FOLATE TRANSPORTER"/>
    <property type="match status" value="1"/>
</dbReference>
<keyword evidence="5" id="KW-1185">Reference proteome</keyword>
<keyword evidence="3" id="KW-0732">Signal</keyword>
<evidence type="ECO:0000313" key="4">
    <source>
        <dbReference type="EMBL" id="KAJ8940048.1"/>
    </source>
</evidence>
<reference evidence="4" key="1">
    <citation type="journal article" date="2023" name="Insect Mol. Biol.">
        <title>Genome sequencing provides insights into the evolution of gene families encoding plant cell wall-degrading enzymes in longhorned beetles.</title>
        <authorList>
            <person name="Shin N.R."/>
            <person name="Okamura Y."/>
            <person name="Kirsch R."/>
            <person name="Pauchet Y."/>
        </authorList>
    </citation>
    <scope>NUCLEOTIDE SEQUENCE</scope>
    <source>
        <strain evidence="4">RBIC_L_NR</strain>
    </source>
</reference>
<dbReference type="GO" id="GO:0005886">
    <property type="term" value="C:plasma membrane"/>
    <property type="evidence" value="ECO:0007669"/>
    <property type="project" value="TreeGrafter"/>
</dbReference>
<gene>
    <name evidence="4" type="ORF">NQ314_010880</name>
</gene>
<keyword evidence="2" id="KW-1133">Transmembrane helix</keyword>
<dbReference type="InterPro" id="IPR036259">
    <property type="entry name" value="MFS_trans_sf"/>
</dbReference>
<feature type="signal peptide" evidence="3">
    <location>
        <begin position="1"/>
        <end position="20"/>
    </location>
</feature>
<feature type="transmembrane region" description="Helical" evidence="2">
    <location>
        <begin position="181"/>
        <end position="200"/>
    </location>
</feature>
<feature type="chain" id="PRO_5043843815" evidence="3">
    <location>
        <begin position="21"/>
        <end position="256"/>
    </location>
</feature>
<organism evidence="4 5">
    <name type="scientific">Rhamnusium bicolor</name>
    <dbReference type="NCBI Taxonomy" id="1586634"/>
    <lineage>
        <taxon>Eukaryota</taxon>
        <taxon>Metazoa</taxon>
        <taxon>Ecdysozoa</taxon>
        <taxon>Arthropoda</taxon>
        <taxon>Hexapoda</taxon>
        <taxon>Insecta</taxon>
        <taxon>Pterygota</taxon>
        <taxon>Neoptera</taxon>
        <taxon>Endopterygota</taxon>
        <taxon>Coleoptera</taxon>
        <taxon>Polyphaga</taxon>
        <taxon>Cucujiformia</taxon>
        <taxon>Chrysomeloidea</taxon>
        <taxon>Cerambycidae</taxon>
        <taxon>Lepturinae</taxon>
        <taxon>Rhagiini</taxon>
        <taxon>Rhamnusium</taxon>
    </lineage>
</organism>
<feature type="transmembrane region" description="Helical" evidence="2">
    <location>
        <begin position="220"/>
        <end position="243"/>
    </location>
</feature>
<keyword evidence="2" id="KW-0812">Transmembrane</keyword>
<proteinExistence type="inferred from homology"/>
<comment type="caution">
    <text evidence="4">The sequence shown here is derived from an EMBL/GenBank/DDBJ whole genome shotgun (WGS) entry which is preliminary data.</text>
</comment>
<dbReference type="PANTHER" id="PTHR10686:SF18">
    <property type="entry name" value="IP11787P-RELATED"/>
    <property type="match status" value="1"/>
</dbReference>
<evidence type="ECO:0000256" key="2">
    <source>
        <dbReference type="SAM" id="Phobius"/>
    </source>
</evidence>
<keyword evidence="2" id="KW-0472">Membrane</keyword>
<evidence type="ECO:0000256" key="3">
    <source>
        <dbReference type="SAM" id="SignalP"/>
    </source>
</evidence>
<dbReference type="InterPro" id="IPR002666">
    <property type="entry name" value="Folate_carrier"/>
</dbReference>
<feature type="transmembrane region" description="Helical" evidence="2">
    <location>
        <begin position="93"/>
        <end position="115"/>
    </location>
</feature>